<feature type="compositionally biased region" description="Acidic residues" evidence="1">
    <location>
        <begin position="827"/>
        <end position="837"/>
    </location>
</feature>
<keyword evidence="5" id="KW-1185">Reference proteome</keyword>
<feature type="region of interest" description="Disordered" evidence="1">
    <location>
        <begin position="825"/>
        <end position="848"/>
    </location>
</feature>
<dbReference type="AlphaFoldDB" id="A0A8J5QR83"/>
<reference evidence="4 5" key="1">
    <citation type="journal article" date="2021" name="DNA Res.">
        <title>Genome analysis of Candida subhashii reveals its hybrid nature and dual mitochondrial genome conformations.</title>
        <authorList>
            <person name="Mixao V."/>
            <person name="Hegedusova E."/>
            <person name="Saus E."/>
            <person name="Pryszcz L.P."/>
            <person name="Cillingova A."/>
            <person name="Nosek J."/>
            <person name="Gabaldon T."/>
        </authorList>
    </citation>
    <scope>NUCLEOTIDE SEQUENCE [LARGE SCALE GENOMIC DNA]</scope>
    <source>
        <strain evidence="4 5">CBS 10753</strain>
    </source>
</reference>
<dbReference type="OrthoDB" id="4018787at2759"/>
<keyword evidence="2" id="KW-0812">Transmembrane</keyword>
<keyword evidence="2" id="KW-1133">Transmembrane helix</keyword>
<proteinExistence type="predicted"/>
<evidence type="ECO:0000256" key="1">
    <source>
        <dbReference type="SAM" id="MobiDB-lite"/>
    </source>
</evidence>
<evidence type="ECO:0000313" key="4">
    <source>
        <dbReference type="EMBL" id="KAG7663802.1"/>
    </source>
</evidence>
<comment type="caution">
    <text evidence="4">The sequence shown here is derived from an EMBL/GenBank/DDBJ whole genome shotgun (WGS) entry which is preliminary data.</text>
</comment>
<gene>
    <name evidence="4" type="ORF">J8A68_002662</name>
</gene>
<feature type="domain" description="Ubiquitin-like" evidence="3">
    <location>
        <begin position="7"/>
        <end position="76"/>
    </location>
</feature>
<name>A0A8J5QR83_9ASCO</name>
<accession>A0A8J5QR83</accession>
<protein>
    <recommendedName>
        <fullName evidence="3">Ubiquitin-like domain-containing protein</fullName>
    </recommendedName>
</protein>
<organism evidence="4 5">
    <name type="scientific">[Candida] subhashii</name>
    <dbReference type="NCBI Taxonomy" id="561895"/>
    <lineage>
        <taxon>Eukaryota</taxon>
        <taxon>Fungi</taxon>
        <taxon>Dikarya</taxon>
        <taxon>Ascomycota</taxon>
        <taxon>Saccharomycotina</taxon>
        <taxon>Pichiomycetes</taxon>
        <taxon>Debaryomycetaceae</taxon>
        <taxon>Spathaspora</taxon>
    </lineage>
</organism>
<sequence length="848" mass="97559">MNVPFTLELNVKEINIDESTDPLNLTEYSINLTLNHTIADIKEAIWLKSPDYLLQPSRLQIEYKGVPISDSETLSSGLQLQQPPETSLKNDLTLVINYQDIESSTRIHPPDPLFDIITIWKDDKNQTHEFFLRENLKCTIRTMKDYLVEEVQRRLQTTITRNRISLRLMPSYTLIPNDDSPLSEVLKLDVVPLDTVEFKAELLSTSTRRRFRVFIESEEPALQNERRMVEVDNNTKIHDLKHLLIARIDHGRVTRTFFDQIGLSYNNEKLANNPDINNRTILSALNISNEQLEQANDIIRIKLTVSPHINGIGGILSREFWREITQGNFEFLPNSTDLHSASTNSANSLPTTAASLPNEAIEQGSSHLLESAIETVQTTQNPPDITAIEPFKIVTQDGEVWRLTGDHYETLKEESSGRQQLAKMDDLSDTTYEIDISIDAQVKTICLNSSQCIIVDNGEHHPYLLLNSSGLARLKSGLPDGNILQKVLIERYNKSNTNPIPTPTQLEHVVQGPPPAQIVHPEEDEEEGMHAPLEPQPEEPQIADSVFVRLIEGWKQVLSFSIKMAIALYMMGIKPSKHLSKYWQIYALVLFVGYSLYIVFFTGRNRLQRHWFPDPEFDQIERELEREAEVLRRVSIVGLIIGWGELVVDFFVRLGVERTRDYQLILGERNWFLQNLEHLFKDALLCVMTLVPALQQRIDVHLQQWRSGELEALDMKAFEFWTKFLSEFGNTCFCMANVSPLMMEIRFDNVEFLFKDLDNLNNPAISTTLKAERKYRFLVEYLKLIKLMDSTFRELVASQKKCPDEFVSQMQTKLQELSRELLKVPEEVDESADDDERDAPPQEEVNQE</sequence>
<dbReference type="PROSITE" id="PS50053">
    <property type="entry name" value="UBIQUITIN_2"/>
    <property type="match status" value="1"/>
</dbReference>
<feature type="transmembrane region" description="Helical" evidence="2">
    <location>
        <begin position="634"/>
        <end position="656"/>
    </location>
</feature>
<dbReference type="RefSeq" id="XP_049264034.1">
    <property type="nucleotide sequence ID" value="XM_049406436.1"/>
</dbReference>
<feature type="transmembrane region" description="Helical" evidence="2">
    <location>
        <begin position="585"/>
        <end position="603"/>
    </location>
</feature>
<dbReference type="GeneID" id="73469463"/>
<keyword evidence="2" id="KW-0472">Membrane</keyword>
<dbReference type="InterPro" id="IPR000626">
    <property type="entry name" value="Ubiquitin-like_dom"/>
</dbReference>
<dbReference type="EMBL" id="JAGSYN010000117">
    <property type="protein sequence ID" value="KAG7663802.1"/>
    <property type="molecule type" value="Genomic_DNA"/>
</dbReference>
<dbReference type="Proteomes" id="UP000694255">
    <property type="component" value="Unassembled WGS sequence"/>
</dbReference>
<evidence type="ECO:0000256" key="2">
    <source>
        <dbReference type="SAM" id="Phobius"/>
    </source>
</evidence>
<evidence type="ECO:0000259" key="3">
    <source>
        <dbReference type="PROSITE" id="PS50053"/>
    </source>
</evidence>
<evidence type="ECO:0000313" key="5">
    <source>
        <dbReference type="Proteomes" id="UP000694255"/>
    </source>
</evidence>